<dbReference type="VEuPathDB" id="FungiDB:CTRG_05646"/>
<evidence type="ECO:0000256" key="4">
    <source>
        <dbReference type="SAM" id="MobiDB-lite"/>
    </source>
</evidence>
<evidence type="ECO:0000256" key="1">
    <source>
        <dbReference type="ARBA" id="ARBA00022737"/>
    </source>
</evidence>
<dbReference type="RefSeq" id="XP_002551348.1">
    <property type="nucleotide sequence ID" value="XM_002551302.1"/>
</dbReference>
<dbReference type="Proteomes" id="UP000002037">
    <property type="component" value="Unassembled WGS sequence"/>
</dbReference>
<dbReference type="InterPro" id="IPR000504">
    <property type="entry name" value="RRM_dom"/>
</dbReference>
<dbReference type="SMART" id="SM00360">
    <property type="entry name" value="RRM"/>
    <property type="match status" value="3"/>
</dbReference>
<feature type="compositionally biased region" description="Gly residues" evidence="4">
    <location>
        <begin position="608"/>
        <end position="617"/>
    </location>
</feature>
<evidence type="ECO:0000313" key="6">
    <source>
        <dbReference type="EMBL" id="EER30650.1"/>
    </source>
</evidence>
<dbReference type="SUPFAM" id="SSF54928">
    <property type="entry name" value="RNA-binding domain, RBD"/>
    <property type="match status" value="3"/>
</dbReference>
<dbReference type="PANTHER" id="PTHR47640">
    <property type="entry name" value="TRNA SELENOCYSTEINE 1-ASSOCIATED PROTEIN 1-RELATED-RELATED"/>
    <property type="match status" value="1"/>
</dbReference>
<protein>
    <recommendedName>
        <fullName evidence="5">RRM domain-containing protein</fullName>
    </recommendedName>
</protein>
<dbReference type="eggNOG" id="KOG0118">
    <property type="taxonomic scope" value="Eukaryota"/>
</dbReference>
<dbReference type="PROSITE" id="PS50102">
    <property type="entry name" value="RRM"/>
    <property type="match status" value="3"/>
</dbReference>
<feature type="compositionally biased region" description="Low complexity" evidence="4">
    <location>
        <begin position="313"/>
        <end position="339"/>
    </location>
</feature>
<feature type="domain" description="RRM" evidence="5">
    <location>
        <begin position="449"/>
        <end position="521"/>
    </location>
</feature>
<dbReference type="STRING" id="294747.C5MHV3"/>
<feature type="compositionally biased region" description="Polar residues" evidence="4">
    <location>
        <begin position="58"/>
        <end position="67"/>
    </location>
</feature>
<dbReference type="InterPro" id="IPR035979">
    <property type="entry name" value="RBD_domain_sf"/>
</dbReference>
<feature type="region of interest" description="Disordered" evidence="4">
    <location>
        <begin position="571"/>
        <end position="668"/>
    </location>
</feature>
<feature type="domain" description="RRM" evidence="5">
    <location>
        <begin position="109"/>
        <end position="212"/>
    </location>
</feature>
<feature type="compositionally biased region" description="Pro residues" evidence="4">
    <location>
        <begin position="572"/>
        <end position="582"/>
    </location>
</feature>
<feature type="compositionally biased region" description="Polar residues" evidence="4">
    <location>
        <begin position="17"/>
        <end position="51"/>
    </location>
</feature>
<dbReference type="GO" id="GO:0003729">
    <property type="term" value="F:mRNA binding"/>
    <property type="evidence" value="ECO:0007669"/>
    <property type="project" value="InterPro"/>
</dbReference>
<name>C5MHV3_CANTT</name>
<dbReference type="PANTHER" id="PTHR47640:SF10">
    <property type="entry name" value="TRNA SELENOCYSTEINE 1-ASSOCIATED PROTEIN 1-RELATED"/>
    <property type="match status" value="1"/>
</dbReference>
<proteinExistence type="predicted"/>
<feature type="compositionally biased region" description="Low complexity" evidence="4">
    <location>
        <begin position="651"/>
        <end position="668"/>
    </location>
</feature>
<dbReference type="FunFam" id="3.30.70.330:FF:000463">
    <property type="entry name" value="Nuclear acid binding"/>
    <property type="match status" value="1"/>
</dbReference>
<dbReference type="GeneID" id="8300860"/>
<dbReference type="GO" id="GO:0005829">
    <property type="term" value="C:cytosol"/>
    <property type="evidence" value="ECO:0007669"/>
    <property type="project" value="TreeGrafter"/>
</dbReference>
<dbReference type="Gene3D" id="3.30.70.330">
    <property type="match status" value="3"/>
</dbReference>
<reference evidence="6 7" key="1">
    <citation type="journal article" date="2009" name="Nature">
        <title>Evolution of pathogenicity and sexual reproduction in eight Candida genomes.</title>
        <authorList>
            <person name="Butler G."/>
            <person name="Rasmussen M.D."/>
            <person name="Lin M.F."/>
            <person name="Santos M.A."/>
            <person name="Sakthikumar S."/>
            <person name="Munro C.A."/>
            <person name="Rheinbay E."/>
            <person name="Grabherr M."/>
            <person name="Forche A."/>
            <person name="Reedy J.L."/>
            <person name="Agrafioti I."/>
            <person name="Arnaud M.B."/>
            <person name="Bates S."/>
            <person name="Brown A.J."/>
            <person name="Brunke S."/>
            <person name="Costanzo M.C."/>
            <person name="Fitzpatrick D.A."/>
            <person name="de Groot P.W."/>
            <person name="Harris D."/>
            <person name="Hoyer L.L."/>
            <person name="Hube B."/>
            <person name="Klis F.M."/>
            <person name="Kodira C."/>
            <person name="Lennard N."/>
            <person name="Logue M.E."/>
            <person name="Martin R."/>
            <person name="Neiman A.M."/>
            <person name="Nikolaou E."/>
            <person name="Quail M.A."/>
            <person name="Quinn J."/>
            <person name="Santos M.C."/>
            <person name="Schmitzberger F.F."/>
            <person name="Sherlock G."/>
            <person name="Shah P."/>
            <person name="Silverstein K.A."/>
            <person name="Skrzypek M.S."/>
            <person name="Soll D."/>
            <person name="Staggs R."/>
            <person name="Stansfield I."/>
            <person name="Stumpf M.P."/>
            <person name="Sudbery P.E."/>
            <person name="Srikantha T."/>
            <person name="Zeng Q."/>
            <person name="Berman J."/>
            <person name="Berriman M."/>
            <person name="Heitman J."/>
            <person name="Gow N.A."/>
            <person name="Lorenz M.C."/>
            <person name="Birren B.W."/>
            <person name="Kellis M."/>
            <person name="Cuomo C.A."/>
        </authorList>
    </citation>
    <scope>NUCLEOTIDE SEQUENCE [LARGE SCALE GENOMIC DNA]</scope>
    <source>
        <strain evidence="7">ATCC MYA-3404 / T1</strain>
    </source>
</reference>
<feature type="compositionally biased region" description="Acidic residues" evidence="4">
    <location>
        <begin position="744"/>
        <end position="774"/>
    </location>
</feature>
<dbReference type="InterPro" id="IPR012677">
    <property type="entry name" value="Nucleotide-bd_a/b_plait_sf"/>
</dbReference>
<feature type="compositionally biased region" description="Basic and acidic residues" evidence="4">
    <location>
        <begin position="777"/>
        <end position="810"/>
    </location>
</feature>
<feature type="domain" description="RRM" evidence="5">
    <location>
        <begin position="225"/>
        <end position="305"/>
    </location>
</feature>
<evidence type="ECO:0000256" key="3">
    <source>
        <dbReference type="PROSITE-ProRule" id="PRU00176"/>
    </source>
</evidence>
<evidence type="ECO:0000256" key="2">
    <source>
        <dbReference type="ARBA" id="ARBA00022884"/>
    </source>
</evidence>
<dbReference type="Pfam" id="PF00076">
    <property type="entry name" value="RRM_1"/>
    <property type="match status" value="3"/>
</dbReference>
<feature type="region of interest" description="Disordered" evidence="4">
    <location>
        <begin position="311"/>
        <end position="383"/>
    </location>
</feature>
<dbReference type="InterPro" id="IPR050825">
    <property type="entry name" value="RBM42_RBP45_47-like"/>
</dbReference>
<evidence type="ECO:0000259" key="5">
    <source>
        <dbReference type="PROSITE" id="PS50102"/>
    </source>
</evidence>
<sequence length="810" mass="88291">MEGYASNNQEEYPPGGTPTSNYDSTNPLSAYSTNTNTTSPQHQDSVTSPTTKVAIKPHTTSSTASHQHQQEQELLSGYTVPNPPVSTQQSTAIASEQDPGSSGELDKPRTLWMGDLDPWLDENAIQDLWWSILQKKVTIKIIKPKNPKTDPTFHGLTNSGYCFVEFESFEDAQQALSLNGQLLPDIAMPSQQHFPNNPDNQKKYFRLNWASGATLSAPIVQTPEFSLFVGDLSASTTEAHLLAFFQKTFPNSIKTVRVMTDPISGKSRCFGFVRFTEESERQRALVEMNGVWFAGRPLRVALATPRITGRRYQQQQQQSQQPQISLSHHQQQQQQQQQSAPPFFGHHPSSMGGNDYFNPDPNSAPQPQLDPRRAGPPEMMYMAPPLPGAVGPNGGSPMYGYYGQGGQDFEGLNMDMTGSPNPIFQIRQQQQQQHQQQQQQQQFADPNNTTVFVGGLSSEVNEPTLYTLFKPFGMIQQVKIPPGKNCGFVKYSTRDEAEEAIAAMQGFIIGGNRVRLSWGRVSMNNKKYQQQQHQVAQAAQLQVAAALSMGMDPATAIAAAAAAAAGGYPPNMAAPPPPPGAPPHSAQGHHQLGPGIPGGVPHPAGMPPQGGAGGSGGSMNMPPPVPMPGMGLPMMTQYQGLPHHSHHYSSDDGSGSADTSGNGYDNNYNNDGFNRNMASGALLSEFGGMQGSGEQYTGDLTNAMAHMSLESGEGGSMGYGYMIPPAYGGYGIADMSQYQQLVPEENEQEGEDEDEEDEEDEREEGEEQEQEVNNDEGQNKEENTENYVTEKVEDKSGKDKEKTYSDEEEK</sequence>
<dbReference type="OrthoDB" id="446113at2759"/>
<dbReference type="KEGG" id="ctp:CTRG_05646"/>
<keyword evidence="7" id="KW-1185">Reference proteome</keyword>
<keyword evidence="2 3" id="KW-0694">RNA-binding</keyword>
<evidence type="ECO:0000313" key="7">
    <source>
        <dbReference type="Proteomes" id="UP000002037"/>
    </source>
</evidence>
<dbReference type="EMBL" id="GG692403">
    <property type="protein sequence ID" value="EER30650.1"/>
    <property type="molecule type" value="Genomic_DNA"/>
</dbReference>
<dbReference type="AlphaFoldDB" id="C5MHV3"/>
<gene>
    <name evidence="6" type="ORF">CTRG_05646</name>
</gene>
<keyword evidence="1" id="KW-0677">Repeat</keyword>
<feature type="compositionally biased region" description="Polar residues" evidence="4">
    <location>
        <begin position="1"/>
        <end position="10"/>
    </location>
</feature>
<organism evidence="6 7">
    <name type="scientific">Candida tropicalis (strain ATCC MYA-3404 / T1)</name>
    <name type="common">Yeast</name>
    <dbReference type="NCBI Taxonomy" id="294747"/>
    <lineage>
        <taxon>Eukaryota</taxon>
        <taxon>Fungi</taxon>
        <taxon>Dikarya</taxon>
        <taxon>Ascomycota</taxon>
        <taxon>Saccharomycotina</taxon>
        <taxon>Pichiomycetes</taxon>
        <taxon>Debaryomycetaceae</taxon>
        <taxon>Candida/Lodderomyces clade</taxon>
        <taxon>Candida</taxon>
    </lineage>
</organism>
<dbReference type="HOGENOM" id="CLU_016304_6_3_1"/>
<accession>C5MHV3</accession>
<feature type="region of interest" description="Disordered" evidence="4">
    <location>
        <begin position="1"/>
        <end position="109"/>
    </location>
</feature>
<feature type="region of interest" description="Disordered" evidence="4">
    <location>
        <begin position="743"/>
        <end position="810"/>
    </location>
</feature>
<feature type="compositionally biased region" description="Polar residues" evidence="4">
    <location>
        <begin position="85"/>
        <end position="100"/>
    </location>
</feature>